<sequence length="37" mass="3837">MSPEYTSDLPAVSTRTVNAGTPCAAARLVSRGEPMVT</sequence>
<accession>A0A7W9HD35</accession>
<protein>
    <submittedName>
        <fullName evidence="1">Uncharacterized protein</fullName>
    </submittedName>
</protein>
<evidence type="ECO:0000313" key="1">
    <source>
        <dbReference type="EMBL" id="MBB5800058.1"/>
    </source>
</evidence>
<name>A0A7W9HD35_9ACTN</name>
<dbReference type="EMBL" id="JACHNE010000001">
    <property type="protein sequence ID" value="MBB5800058.1"/>
    <property type="molecule type" value="Genomic_DNA"/>
</dbReference>
<proteinExistence type="predicted"/>
<comment type="caution">
    <text evidence="1">The sequence shown here is derived from an EMBL/GenBank/DDBJ whole genome shotgun (WGS) entry which is preliminary data.</text>
</comment>
<organism evidence="1 2">
    <name type="scientific">Streptomyces caelestis</name>
    <dbReference type="NCBI Taxonomy" id="36816"/>
    <lineage>
        <taxon>Bacteria</taxon>
        <taxon>Bacillati</taxon>
        <taxon>Actinomycetota</taxon>
        <taxon>Actinomycetes</taxon>
        <taxon>Kitasatosporales</taxon>
        <taxon>Streptomycetaceae</taxon>
        <taxon>Streptomyces</taxon>
    </lineage>
</organism>
<keyword evidence="2" id="KW-1185">Reference proteome</keyword>
<dbReference type="Proteomes" id="UP000590647">
    <property type="component" value="Unassembled WGS sequence"/>
</dbReference>
<reference evidence="1 2" key="1">
    <citation type="submission" date="2020-08" db="EMBL/GenBank/DDBJ databases">
        <title>Sequencing the genomes of 1000 actinobacteria strains.</title>
        <authorList>
            <person name="Klenk H.-P."/>
        </authorList>
    </citation>
    <scope>NUCLEOTIDE SEQUENCE [LARGE SCALE GENOMIC DNA]</scope>
    <source>
        <strain evidence="1 2">DSM 40084</strain>
    </source>
</reference>
<gene>
    <name evidence="1" type="ORF">HDA41_008022</name>
</gene>
<dbReference type="AlphaFoldDB" id="A0A7W9HD35"/>
<evidence type="ECO:0000313" key="2">
    <source>
        <dbReference type="Proteomes" id="UP000590647"/>
    </source>
</evidence>